<dbReference type="Pfam" id="PF03476">
    <property type="entry name" value="MOSC_N"/>
    <property type="match status" value="1"/>
</dbReference>
<evidence type="ECO:0000313" key="2">
    <source>
        <dbReference type="EMBL" id="GAA1103574.1"/>
    </source>
</evidence>
<dbReference type="Gene3D" id="2.40.33.20">
    <property type="entry name" value="PK beta-barrel domain-like"/>
    <property type="match status" value="1"/>
</dbReference>
<evidence type="ECO:0000313" key="3">
    <source>
        <dbReference type="Proteomes" id="UP001501581"/>
    </source>
</evidence>
<sequence>MTVSLAAIRRYPVKSMGGEELARVVLDSRGLVGDRWFAVVDAEGRLSSGKNSRRFRRRDAVFDYAAQTEGEQVLVTRGDARWRVGADELDVELSAAMGAAVRVLPENEVPHFDDGPISLIGTATLAWCAERGIDADPRRLRVNLLLETAEPFVEEGWLGTEVTLGGAALRIVDRVPRCRMIDIDQDGAAARGEWLKLLGAEREACAAVYAAVVRPGEVTVGDRLTR</sequence>
<dbReference type="Proteomes" id="UP001501581">
    <property type="component" value="Unassembled WGS sequence"/>
</dbReference>
<organism evidence="2 3">
    <name type="scientific">Nocardioides dubius</name>
    <dbReference type="NCBI Taxonomy" id="317019"/>
    <lineage>
        <taxon>Bacteria</taxon>
        <taxon>Bacillati</taxon>
        <taxon>Actinomycetota</taxon>
        <taxon>Actinomycetes</taxon>
        <taxon>Propionibacteriales</taxon>
        <taxon>Nocardioidaceae</taxon>
        <taxon>Nocardioides</taxon>
    </lineage>
</organism>
<evidence type="ECO:0000259" key="1">
    <source>
        <dbReference type="PROSITE" id="PS51340"/>
    </source>
</evidence>
<dbReference type="Pfam" id="PF03473">
    <property type="entry name" value="MOSC"/>
    <property type="match status" value="1"/>
</dbReference>
<accession>A0ABP4EG98</accession>
<dbReference type="PROSITE" id="PS51340">
    <property type="entry name" value="MOSC"/>
    <property type="match status" value="1"/>
</dbReference>
<protein>
    <submittedName>
        <fullName evidence="2">MOSC domain-containing protein</fullName>
    </submittedName>
</protein>
<reference evidence="3" key="1">
    <citation type="journal article" date="2019" name="Int. J. Syst. Evol. Microbiol.">
        <title>The Global Catalogue of Microorganisms (GCM) 10K type strain sequencing project: providing services to taxonomists for standard genome sequencing and annotation.</title>
        <authorList>
            <consortium name="The Broad Institute Genomics Platform"/>
            <consortium name="The Broad Institute Genome Sequencing Center for Infectious Disease"/>
            <person name="Wu L."/>
            <person name="Ma J."/>
        </authorList>
    </citation>
    <scope>NUCLEOTIDE SEQUENCE [LARGE SCALE GENOMIC DNA]</scope>
    <source>
        <strain evidence="3">JCM 13008</strain>
    </source>
</reference>
<dbReference type="SUPFAM" id="SSF50800">
    <property type="entry name" value="PK beta-barrel domain-like"/>
    <property type="match status" value="1"/>
</dbReference>
<dbReference type="RefSeq" id="WP_343994500.1">
    <property type="nucleotide sequence ID" value="NZ_BAAALG010000009.1"/>
</dbReference>
<feature type="domain" description="MOSC" evidence="1">
    <location>
        <begin position="91"/>
        <end position="226"/>
    </location>
</feature>
<keyword evidence="3" id="KW-1185">Reference proteome</keyword>
<comment type="caution">
    <text evidence="2">The sequence shown here is derived from an EMBL/GenBank/DDBJ whole genome shotgun (WGS) entry which is preliminary data.</text>
</comment>
<name>A0ABP4EG98_9ACTN</name>
<proteinExistence type="predicted"/>
<gene>
    <name evidence="2" type="ORF">GCM10009668_23040</name>
</gene>
<dbReference type="InterPro" id="IPR005302">
    <property type="entry name" value="MoCF_Sase_C"/>
</dbReference>
<dbReference type="EMBL" id="BAAALG010000009">
    <property type="protein sequence ID" value="GAA1103574.1"/>
    <property type="molecule type" value="Genomic_DNA"/>
</dbReference>
<dbReference type="InterPro" id="IPR011037">
    <property type="entry name" value="Pyrv_Knase-like_insert_dom_sf"/>
</dbReference>
<dbReference type="InterPro" id="IPR005303">
    <property type="entry name" value="MOCOS_middle"/>
</dbReference>